<dbReference type="InterPro" id="IPR002109">
    <property type="entry name" value="Glutaredoxin"/>
</dbReference>
<dbReference type="PROSITE" id="PS51354">
    <property type="entry name" value="GLUTAREDOXIN_2"/>
    <property type="match status" value="1"/>
</dbReference>
<dbReference type="InterPro" id="IPR011899">
    <property type="entry name" value="Glutaredoxin_euk/vir"/>
</dbReference>
<feature type="region of interest" description="Disordered" evidence="2">
    <location>
        <begin position="1"/>
        <end position="20"/>
    </location>
</feature>
<dbReference type="AlphaFoldDB" id="A0A3N4IJ42"/>
<dbReference type="SUPFAM" id="SSF52833">
    <property type="entry name" value="Thioredoxin-like"/>
    <property type="match status" value="1"/>
</dbReference>
<comment type="similarity">
    <text evidence="1">Belongs to the glutaredoxin family. Monothiol subfamily.</text>
</comment>
<name>A0A3N4IJ42_ASCIM</name>
<dbReference type="Proteomes" id="UP000275078">
    <property type="component" value="Unassembled WGS sequence"/>
</dbReference>
<dbReference type="GO" id="GO:0005796">
    <property type="term" value="C:Golgi lumen"/>
    <property type="evidence" value="ECO:0007669"/>
    <property type="project" value="TreeGrafter"/>
</dbReference>
<dbReference type="GO" id="GO:0034599">
    <property type="term" value="P:cellular response to oxidative stress"/>
    <property type="evidence" value="ECO:0007669"/>
    <property type="project" value="TreeGrafter"/>
</dbReference>
<organism evidence="4 5">
    <name type="scientific">Ascobolus immersus RN42</name>
    <dbReference type="NCBI Taxonomy" id="1160509"/>
    <lineage>
        <taxon>Eukaryota</taxon>
        <taxon>Fungi</taxon>
        <taxon>Dikarya</taxon>
        <taxon>Ascomycota</taxon>
        <taxon>Pezizomycotina</taxon>
        <taxon>Pezizomycetes</taxon>
        <taxon>Pezizales</taxon>
        <taxon>Ascobolaceae</taxon>
        <taxon>Ascobolus</taxon>
    </lineage>
</organism>
<dbReference type="PANTHER" id="PTHR45694:SF5">
    <property type="entry name" value="GLUTAREDOXIN 2"/>
    <property type="match status" value="1"/>
</dbReference>
<dbReference type="GO" id="GO:0000324">
    <property type="term" value="C:fungal-type vacuole"/>
    <property type="evidence" value="ECO:0007669"/>
    <property type="project" value="TreeGrafter"/>
</dbReference>
<dbReference type="FunFam" id="3.40.30.10:FF:000093">
    <property type="entry name" value="Glutaredoxin 2"/>
    <property type="match status" value="1"/>
</dbReference>
<gene>
    <name evidence="4" type="ORF">BJ508DRAFT_209002</name>
</gene>
<accession>A0A3N4IJ42</accession>
<dbReference type="PANTHER" id="PTHR45694">
    <property type="entry name" value="GLUTAREDOXIN 2"/>
    <property type="match status" value="1"/>
</dbReference>
<dbReference type="Gene3D" id="3.40.30.10">
    <property type="entry name" value="Glutaredoxin"/>
    <property type="match status" value="1"/>
</dbReference>
<dbReference type="GO" id="GO:0004362">
    <property type="term" value="F:glutathione-disulfide reductase (NADPH) activity"/>
    <property type="evidence" value="ECO:0007669"/>
    <property type="project" value="UniProtKB-ARBA"/>
</dbReference>
<dbReference type="PRINTS" id="PR00160">
    <property type="entry name" value="GLUTAREDOXIN"/>
</dbReference>
<dbReference type="EMBL" id="ML119677">
    <property type="protein sequence ID" value="RPA81654.1"/>
    <property type="molecule type" value="Genomic_DNA"/>
</dbReference>
<protein>
    <submittedName>
        <fullName evidence="4">Glutaredoxin</fullName>
    </submittedName>
</protein>
<evidence type="ECO:0000256" key="2">
    <source>
        <dbReference type="SAM" id="MobiDB-lite"/>
    </source>
</evidence>
<keyword evidence="5" id="KW-1185">Reference proteome</keyword>
<dbReference type="NCBIfam" id="TIGR02180">
    <property type="entry name" value="GRX_euk"/>
    <property type="match status" value="1"/>
</dbReference>
<dbReference type="InterPro" id="IPR036249">
    <property type="entry name" value="Thioredoxin-like_sf"/>
</dbReference>
<dbReference type="GO" id="GO:0005801">
    <property type="term" value="C:cis-Golgi network"/>
    <property type="evidence" value="ECO:0007669"/>
    <property type="project" value="UniProtKB-ARBA"/>
</dbReference>
<evidence type="ECO:0000313" key="5">
    <source>
        <dbReference type="Proteomes" id="UP000275078"/>
    </source>
</evidence>
<dbReference type="STRING" id="1160509.A0A3N4IJ42"/>
<reference evidence="4 5" key="1">
    <citation type="journal article" date="2018" name="Nat. Ecol. Evol.">
        <title>Pezizomycetes genomes reveal the molecular basis of ectomycorrhizal truffle lifestyle.</title>
        <authorList>
            <person name="Murat C."/>
            <person name="Payen T."/>
            <person name="Noel B."/>
            <person name="Kuo A."/>
            <person name="Morin E."/>
            <person name="Chen J."/>
            <person name="Kohler A."/>
            <person name="Krizsan K."/>
            <person name="Balestrini R."/>
            <person name="Da Silva C."/>
            <person name="Montanini B."/>
            <person name="Hainaut M."/>
            <person name="Levati E."/>
            <person name="Barry K.W."/>
            <person name="Belfiori B."/>
            <person name="Cichocki N."/>
            <person name="Clum A."/>
            <person name="Dockter R.B."/>
            <person name="Fauchery L."/>
            <person name="Guy J."/>
            <person name="Iotti M."/>
            <person name="Le Tacon F."/>
            <person name="Lindquist E.A."/>
            <person name="Lipzen A."/>
            <person name="Malagnac F."/>
            <person name="Mello A."/>
            <person name="Molinier V."/>
            <person name="Miyauchi S."/>
            <person name="Poulain J."/>
            <person name="Riccioni C."/>
            <person name="Rubini A."/>
            <person name="Sitrit Y."/>
            <person name="Splivallo R."/>
            <person name="Traeger S."/>
            <person name="Wang M."/>
            <person name="Zifcakova L."/>
            <person name="Wipf D."/>
            <person name="Zambonelli A."/>
            <person name="Paolocci F."/>
            <person name="Nowrousian M."/>
            <person name="Ottonello S."/>
            <person name="Baldrian P."/>
            <person name="Spatafora J.W."/>
            <person name="Henrissat B."/>
            <person name="Nagy L.G."/>
            <person name="Aury J.M."/>
            <person name="Wincker P."/>
            <person name="Grigoriev I.V."/>
            <person name="Bonfante P."/>
            <person name="Martin F.M."/>
        </authorList>
    </citation>
    <scope>NUCLEOTIDE SEQUENCE [LARGE SCALE GENOMIC DNA]</scope>
    <source>
        <strain evidence="4 5">RN42</strain>
    </source>
</reference>
<evidence type="ECO:0000313" key="4">
    <source>
        <dbReference type="EMBL" id="RPA81654.1"/>
    </source>
</evidence>
<evidence type="ECO:0000256" key="1">
    <source>
        <dbReference type="ARBA" id="ARBA00009630"/>
    </source>
</evidence>
<dbReference type="CDD" id="cd03419">
    <property type="entry name" value="GRX_GRXh_1_2_like"/>
    <property type="match status" value="1"/>
</dbReference>
<proteinExistence type="inferred from homology"/>
<dbReference type="Pfam" id="PF00462">
    <property type="entry name" value="Glutaredoxin"/>
    <property type="match status" value="1"/>
</dbReference>
<dbReference type="InterPro" id="IPR014025">
    <property type="entry name" value="Glutaredoxin_subgr"/>
</dbReference>
<evidence type="ECO:0000259" key="3">
    <source>
        <dbReference type="Pfam" id="PF00462"/>
    </source>
</evidence>
<dbReference type="OrthoDB" id="423313at2759"/>
<feature type="domain" description="Glutaredoxin" evidence="3">
    <location>
        <begin position="35"/>
        <end position="100"/>
    </location>
</feature>
<sequence>MEEEAKKEAEGKTEGEEEKVKVHEEIARILNRSPITVFSKTYCHYSKRAKKLLLSEYRIEPAPYVVELDEHELGPEIQKWLGEFTGRTTVPNILINSKSIGGADDILELDRSNTLASTIKGLGGNQVSEIERVHEVQDGDVE</sequence>